<keyword evidence="4 11" id="KW-0349">Heme</keyword>
<dbReference type="GO" id="GO:0005507">
    <property type="term" value="F:copper ion binding"/>
    <property type="evidence" value="ECO:0007669"/>
    <property type="project" value="InterPro"/>
</dbReference>
<dbReference type="GO" id="GO:0016020">
    <property type="term" value="C:membrane"/>
    <property type="evidence" value="ECO:0007669"/>
    <property type="project" value="UniProtKB-SubCell"/>
</dbReference>
<comment type="catalytic activity">
    <reaction evidence="10">
        <text>4 Fe(II)-[cytochrome c] + O2 + 8 H(+)(in) = 4 Fe(III)-[cytochrome c] + 2 H2O + 4 H(+)(out)</text>
        <dbReference type="Rhea" id="RHEA:11436"/>
        <dbReference type="Rhea" id="RHEA-COMP:10350"/>
        <dbReference type="Rhea" id="RHEA-COMP:14399"/>
        <dbReference type="ChEBI" id="CHEBI:15377"/>
        <dbReference type="ChEBI" id="CHEBI:15378"/>
        <dbReference type="ChEBI" id="CHEBI:15379"/>
        <dbReference type="ChEBI" id="CHEBI:29033"/>
        <dbReference type="ChEBI" id="CHEBI:29034"/>
        <dbReference type="EC" id="7.1.1.9"/>
    </reaction>
</comment>
<dbReference type="Proteomes" id="UP000319255">
    <property type="component" value="Unassembled WGS sequence"/>
</dbReference>
<dbReference type="OrthoDB" id="9781261at2"/>
<dbReference type="InterPro" id="IPR045187">
    <property type="entry name" value="CcO_II"/>
</dbReference>
<evidence type="ECO:0000313" key="15">
    <source>
        <dbReference type="EMBL" id="TPE51663.1"/>
    </source>
</evidence>
<proteinExistence type="inferred from homology"/>
<sequence length="286" mass="30521">MVIAGAFIWLGVLLAYLHARRPRRARWSDQAAGRLILWAGAVFPTTVLGALLTYALWLMPGLRPWAEAEPPGLVVEVTGHQFWWEITYRTADGAIVASANELRLPVGTPVELRLASPDVIHSFWIPPLAGKMDMIPGRVNRLTVTAERAGVFEGACAEYCGTSHALMRLVAVAEEPEAFRAWLAAEAAPSPGVAAHPEGRDAFVAEGCGACHTVRGTEADGRVGPDLSHLGARRSLGADTLPLSEAAIARFIADPAAVKPGALMPAYDMLPDTRRAAIAAWLGGLR</sequence>
<dbReference type="EMBL" id="VFRP01000006">
    <property type="protein sequence ID" value="TPE51663.1"/>
    <property type="molecule type" value="Genomic_DNA"/>
</dbReference>
<comment type="caution">
    <text evidence="15">The sequence shown here is derived from an EMBL/GenBank/DDBJ whole genome shotgun (WGS) entry which is preliminary data.</text>
</comment>
<reference evidence="15 16" key="1">
    <citation type="submission" date="2019-06" db="EMBL/GenBank/DDBJ databases">
        <title>A novel bacterium of genus Amaricoccus, isolated from marine sediment.</title>
        <authorList>
            <person name="Huang H."/>
            <person name="Mo K."/>
            <person name="Hu Y."/>
        </authorList>
    </citation>
    <scope>NUCLEOTIDE SEQUENCE [LARGE SCALE GENOMIC DNA]</scope>
    <source>
        <strain evidence="15 16">HB172011</strain>
    </source>
</reference>
<evidence type="ECO:0000256" key="7">
    <source>
        <dbReference type="ARBA" id="ARBA00023004"/>
    </source>
</evidence>
<dbReference type="PANTHER" id="PTHR22888">
    <property type="entry name" value="CYTOCHROME C OXIDASE, SUBUNIT II"/>
    <property type="match status" value="1"/>
</dbReference>
<dbReference type="SUPFAM" id="SSF49503">
    <property type="entry name" value="Cupredoxins"/>
    <property type="match status" value="1"/>
</dbReference>
<dbReference type="Pfam" id="PF00116">
    <property type="entry name" value="COX2"/>
    <property type="match status" value="1"/>
</dbReference>
<evidence type="ECO:0000256" key="10">
    <source>
        <dbReference type="ARBA" id="ARBA00047816"/>
    </source>
</evidence>
<keyword evidence="9 12" id="KW-0472">Membrane</keyword>
<organism evidence="15 16">
    <name type="scientific">Amaricoccus solimangrovi</name>
    <dbReference type="NCBI Taxonomy" id="2589815"/>
    <lineage>
        <taxon>Bacteria</taxon>
        <taxon>Pseudomonadati</taxon>
        <taxon>Pseudomonadota</taxon>
        <taxon>Alphaproteobacteria</taxon>
        <taxon>Rhodobacterales</taxon>
        <taxon>Paracoccaceae</taxon>
        <taxon>Amaricoccus</taxon>
    </lineage>
</organism>
<dbReference type="InterPro" id="IPR008972">
    <property type="entry name" value="Cupredoxin"/>
</dbReference>
<feature type="domain" description="Cytochrome oxidase subunit II copper A binding" evidence="13">
    <location>
        <begin position="70"/>
        <end position="185"/>
    </location>
</feature>
<evidence type="ECO:0000256" key="9">
    <source>
        <dbReference type="ARBA" id="ARBA00023136"/>
    </source>
</evidence>
<dbReference type="GO" id="GO:0042773">
    <property type="term" value="P:ATP synthesis coupled electron transport"/>
    <property type="evidence" value="ECO:0007669"/>
    <property type="project" value="TreeGrafter"/>
</dbReference>
<name>A0A501WPH4_9RHOB</name>
<comment type="similarity">
    <text evidence="2">Belongs to the cytochrome c oxidase subunit 2 family.</text>
</comment>
<dbReference type="SUPFAM" id="SSF46626">
    <property type="entry name" value="Cytochrome c"/>
    <property type="match status" value="1"/>
</dbReference>
<keyword evidence="16" id="KW-1185">Reference proteome</keyword>
<feature type="transmembrane region" description="Helical" evidence="12">
    <location>
        <begin position="35"/>
        <end position="57"/>
    </location>
</feature>
<dbReference type="GO" id="GO:0004129">
    <property type="term" value="F:cytochrome-c oxidase activity"/>
    <property type="evidence" value="ECO:0007669"/>
    <property type="project" value="UniProtKB-EC"/>
</dbReference>
<dbReference type="AlphaFoldDB" id="A0A501WPH4"/>
<dbReference type="RefSeq" id="WP_140453751.1">
    <property type="nucleotide sequence ID" value="NZ_VFRP01000006.1"/>
</dbReference>
<evidence type="ECO:0000313" key="16">
    <source>
        <dbReference type="Proteomes" id="UP000319255"/>
    </source>
</evidence>
<evidence type="ECO:0000256" key="11">
    <source>
        <dbReference type="PROSITE-ProRule" id="PRU00433"/>
    </source>
</evidence>
<dbReference type="PROSITE" id="PS50857">
    <property type="entry name" value="COX2_CUA"/>
    <property type="match status" value="1"/>
</dbReference>
<dbReference type="InterPro" id="IPR001505">
    <property type="entry name" value="Copper_CuA"/>
</dbReference>
<feature type="domain" description="Cytochrome c" evidence="14">
    <location>
        <begin position="194"/>
        <end position="286"/>
    </location>
</feature>
<gene>
    <name evidence="15" type="ORF">FJM51_08160</name>
</gene>
<dbReference type="Pfam" id="PF00034">
    <property type="entry name" value="Cytochrom_C"/>
    <property type="match status" value="1"/>
</dbReference>
<evidence type="ECO:0000256" key="2">
    <source>
        <dbReference type="ARBA" id="ARBA00007866"/>
    </source>
</evidence>
<comment type="subcellular location">
    <subcellularLocation>
        <location evidence="1">Membrane</location>
    </subcellularLocation>
</comment>
<accession>A0A501WPH4</accession>
<dbReference type="InterPro" id="IPR036909">
    <property type="entry name" value="Cyt_c-like_dom_sf"/>
</dbReference>
<dbReference type="InterPro" id="IPR009056">
    <property type="entry name" value="Cyt_c-like_dom"/>
</dbReference>
<keyword evidence="6" id="KW-0249">Electron transport</keyword>
<keyword evidence="8" id="KW-0186">Copper</keyword>
<dbReference type="PROSITE" id="PS00078">
    <property type="entry name" value="COX2"/>
    <property type="match status" value="1"/>
</dbReference>
<dbReference type="PROSITE" id="PS51007">
    <property type="entry name" value="CYTC"/>
    <property type="match status" value="1"/>
</dbReference>
<dbReference type="Gene3D" id="2.60.40.420">
    <property type="entry name" value="Cupredoxins - blue copper proteins"/>
    <property type="match status" value="1"/>
</dbReference>
<keyword evidence="3" id="KW-0813">Transport</keyword>
<evidence type="ECO:0000256" key="8">
    <source>
        <dbReference type="ARBA" id="ARBA00023008"/>
    </source>
</evidence>
<keyword evidence="12" id="KW-0812">Transmembrane</keyword>
<dbReference type="GO" id="GO:0020037">
    <property type="term" value="F:heme binding"/>
    <property type="evidence" value="ECO:0007669"/>
    <property type="project" value="InterPro"/>
</dbReference>
<keyword evidence="12" id="KW-1133">Transmembrane helix</keyword>
<dbReference type="InterPro" id="IPR034236">
    <property type="entry name" value="CuRO_CcO_Caa3_II"/>
</dbReference>
<keyword evidence="5 11" id="KW-0479">Metal-binding</keyword>
<evidence type="ECO:0000256" key="6">
    <source>
        <dbReference type="ARBA" id="ARBA00022982"/>
    </source>
</evidence>
<keyword evidence="7 11" id="KW-0408">Iron</keyword>
<evidence type="ECO:0000256" key="5">
    <source>
        <dbReference type="ARBA" id="ARBA00022723"/>
    </source>
</evidence>
<evidence type="ECO:0000256" key="4">
    <source>
        <dbReference type="ARBA" id="ARBA00022617"/>
    </source>
</evidence>
<dbReference type="PANTHER" id="PTHR22888:SF9">
    <property type="entry name" value="CYTOCHROME C OXIDASE SUBUNIT 2"/>
    <property type="match status" value="1"/>
</dbReference>
<dbReference type="CDD" id="cd04213">
    <property type="entry name" value="CuRO_CcO_Caa3_II"/>
    <property type="match status" value="1"/>
</dbReference>
<dbReference type="InterPro" id="IPR002429">
    <property type="entry name" value="CcO_II-like_C"/>
</dbReference>
<evidence type="ECO:0000259" key="14">
    <source>
        <dbReference type="PROSITE" id="PS51007"/>
    </source>
</evidence>
<evidence type="ECO:0000256" key="3">
    <source>
        <dbReference type="ARBA" id="ARBA00022448"/>
    </source>
</evidence>
<evidence type="ECO:0000259" key="13">
    <source>
        <dbReference type="PROSITE" id="PS50857"/>
    </source>
</evidence>
<evidence type="ECO:0000256" key="1">
    <source>
        <dbReference type="ARBA" id="ARBA00004370"/>
    </source>
</evidence>
<protein>
    <submittedName>
        <fullName evidence="15">C-type cytochrome</fullName>
    </submittedName>
</protein>
<evidence type="ECO:0000256" key="12">
    <source>
        <dbReference type="SAM" id="Phobius"/>
    </source>
</evidence>